<reference evidence="1 2" key="1">
    <citation type="journal article" date="2024" name="Commun. Biol.">
        <title>Comparative genomic analysis of thermophilic fungi reveals convergent evolutionary adaptations and gene losses.</title>
        <authorList>
            <person name="Steindorff A.S."/>
            <person name="Aguilar-Pontes M.V."/>
            <person name="Robinson A.J."/>
            <person name="Andreopoulos B."/>
            <person name="LaButti K."/>
            <person name="Kuo A."/>
            <person name="Mondo S."/>
            <person name="Riley R."/>
            <person name="Otillar R."/>
            <person name="Haridas S."/>
            <person name="Lipzen A."/>
            <person name="Grimwood J."/>
            <person name="Schmutz J."/>
            <person name="Clum A."/>
            <person name="Reid I.D."/>
            <person name="Moisan M.C."/>
            <person name="Butler G."/>
            <person name="Nguyen T.T.M."/>
            <person name="Dewar K."/>
            <person name="Conant G."/>
            <person name="Drula E."/>
            <person name="Henrissat B."/>
            <person name="Hansel C."/>
            <person name="Singer S."/>
            <person name="Hutchinson M.I."/>
            <person name="de Vries R.P."/>
            <person name="Natvig D.O."/>
            <person name="Powell A.J."/>
            <person name="Tsang A."/>
            <person name="Grigoriev I.V."/>
        </authorList>
    </citation>
    <scope>NUCLEOTIDE SEQUENCE [LARGE SCALE GENOMIC DNA]</scope>
    <source>
        <strain evidence="1 2">ATCC 24622</strain>
    </source>
</reference>
<proteinExistence type="predicted"/>
<dbReference type="Proteomes" id="UP001586593">
    <property type="component" value="Unassembled WGS sequence"/>
</dbReference>
<name>A0ABR3VSA2_9PEZI</name>
<accession>A0ABR3VSA2</accession>
<sequence>MRRSTTCTFHSRQPQLGPASEHIYIPSEDGKEATVHSCLILAVSLGSFGTTKRDLQFPSPTRVCVSPGQSLSPGVLARRPMASRPGQYGAGLTPGTHFLIRSGSAPTAIHWRATEKNGTAYSVFSNGLTYSPRQSVTDEQKRIWWQSHNIPGTLRPKIYWVVALS</sequence>
<protein>
    <submittedName>
        <fullName evidence="1">Uncharacterized protein</fullName>
    </submittedName>
</protein>
<organism evidence="1 2">
    <name type="scientific">Phialemonium thermophilum</name>
    <dbReference type="NCBI Taxonomy" id="223376"/>
    <lineage>
        <taxon>Eukaryota</taxon>
        <taxon>Fungi</taxon>
        <taxon>Dikarya</taxon>
        <taxon>Ascomycota</taxon>
        <taxon>Pezizomycotina</taxon>
        <taxon>Sordariomycetes</taxon>
        <taxon>Sordariomycetidae</taxon>
        <taxon>Cephalothecales</taxon>
        <taxon>Cephalothecaceae</taxon>
        <taxon>Phialemonium</taxon>
    </lineage>
</organism>
<dbReference type="EMBL" id="JAZHXJ010001641">
    <property type="protein sequence ID" value="KAL1844535.1"/>
    <property type="molecule type" value="Genomic_DNA"/>
</dbReference>
<comment type="caution">
    <text evidence="1">The sequence shown here is derived from an EMBL/GenBank/DDBJ whole genome shotgun (WGS) entry which is preliminary data.</text>
</comment>
<evidence type="ECO:0000313" key="2">
    <source>
        <dbReference type="Proteomes" id="UP001586593"/>
    </source>
</evidence>
<evidence type="ECO:0000313" key="1">
    <source>
        <dbReference type="EMBL" id="KAL1844535.1"/>
    </source>
</evidence>
<gene>
    <name evidence="1" type="ORF">VTK73DRAFT_2345</name>
</gene>
<keyword evidence="2" id="KW-1185">Reference proteome</keyword>